<dbReference type="PANTHER" id="PTHR33365:SF4">
    <property type="entry name" value="CYCLOCHLOROTINE BIOSYNTHESIS PROTEIN O"/>
    <property type="match status" value="1"/>
</dbReference>
<evidence type="ECO:0000256" key="4">
    <source>
        <dbReference type="SAM" id="Phobius"/>
    </source>
</evidence>
<dbReference type="Proteomes" id="UP001383192">
    <property type="component" value="Unassembled WGS sequence"/>
</dbReference>
<dbReference type="AlphaFoldDB" id="A0AAW0BQ45"/>
<comment type="caution">
    <text evidence="5">The sequence shown here is derived from an EMBL/GenBank/DDBJ whole genome shotgun (WGS) entry which is preliminary data.</text>
</comment>
<feature type="region of interest" description="Disordered" evidence="3">
    <location>
        <begin position="1"/>
        <end position="21"/>
    </location>
</feature>
<keyword evidence="4" id="KW-0472">Membrane</keyword>
<dbReference type="EMBL" id="JAYKXP010000085">
    <property type="protein sequence ID" value="KAK7028988.1"/>
    <property type="molecule type" value="Genomic_DNA"/>
</dbReference>
<reference evidence="5 6" key="1">
    <citation type="submission" date="2024-01" db="EMBL/GenBank/DDBJ databases">
        <title>A draft genome for a cacao thread blight-causing isolate of Paramarasmius palmivorus.</title>
        <authorList>
            <person name="Baruah I.K."/>
            <person name="Bukari Y."/>
            <person name="Amoako-Attah I."/>
            <person name="Meinhardt L.W."/>
            <person name="Bailey B.A."/>
            <person name="Cohen S.P."/>
        </authorList>
    </citation>
    <scope>NUCLEOTIDE SEQUENCE [LARGE SCALE GENOMIC DNA]</scope>
    <source>
        <strain evidence="5 6">GH-12</strain>
    </source>
</reference>
<accession>A0AAW0BQ45</accession>
<dbReference type="Pfam" id="PF11807">
    <property type="entry name" value="UstYa"/>
    <property type="match status" value="1"/>
</dbReference>
<sequence>MRSTDVAYTPLPQEKGDELVSPQPTRFSRSLLLVLIVSLLMNGVSAIAWLVSRADIYTGHPRTSLALYSPAQEAVEYTIVKFHSAFGSDIPIYDREPSKEVDAAWLSLYEYAYNQVPRDQAALIPNKTYPVLDSDGQYMIALDVFHQLHCLNEMRKAMYPEYYPVTPEGIHTPHMRHCISSLRQSLMCSADITPIVWQWSERSKAAKERSDVIHTCRNFDRIRDWARDHFLDHQQDMSIFIDDDLENAPLRYSSTRL</sequence>
<organism evidence="5 6">
    <name type="scientific">Paramarasmius palmivorus</name>
    <dbReference type="NCBI Taxonomy" id="297713"/>
    <lineage>
        <taxon>Eukaryota</taxon>
        <taxon>Fungi</taxon>
        <taxon>Dikarya</taxon>
        <taxon>Basidiomycota</taxon>
        <taxon>Agaricomycotina</taxon>
        <taxon>Agaricomycetes</taxon>
        <taxon>Agaricomycetidae</taxon>
        <taxon>Agaricales</taxon>
        <taxon>Marasmiineae</taxon>
        <taxon>Marasmiaceae</taxon>
        <taxon>Paramarasmius</taxon>
    </lineage>
</organism>
<comment type="pathway">
    <text evidence="1">Mycotoxin biosynthesis.</text>
</comment>
<keyword evidence="4" id="KW-1133">Transmembrane helix</keyword>
<gene>
    <name evidence="5" type="ORF">VNI00_014698</name>
</gene>
<dbReference type="GO" id="GO:0043386">
    <property type="term" value="P:mycotoxin biosynthetic process"/>
    <property type="evidence" value="ECO:0007669"/>
    <property type="project" value="InterPro"/>
</dbReference>
<comment type="similarity">
    <text evidence="2">Belongs to the ustYa family.</text>
</comment>
<keyword evidence="6" id="KW-1185">Reference proteome</keyword>
<evidence type="ECO:0000256" key="3">
    <source>
        <dbReference type="SAM" id="MobiDB-lite"/>
    </source>
</evidence>
<name>A0AAW0BQ45_9AGAR</name>
<dbReference type="PANTHER" id="PTHR33365">
    <property type="entry name" value="YALI0B05434P"/>
    <property type="match status" value="1"/>
</dbReference>
<keyword evidence="4" id="KW-0812">Transmembrane</keyword>
<evidence type="ECO:0000313" key="6">
    <source>
        <dbReference type="Proteomes" id="UP001383192"/>
    </source>
</evidence>
<feature type="transmembrane region" description="Helical" evidence="4">
    <location>
        <begin position="31"/>
        <end position="51"/>
    </location>
</feature>
<proteinExistence type="inferred from homology"/>
<evidence type="ECO:0000256" key="1">
    <source>
        <dbReference type="ARBA" id="ARBA00004685"/>
    </source>
</evidence>
<protein>
    <submittedName>
        <fullName evidence="5">Uncharacterized protein</fullName>
    </submittedName>
</protein>
<evidence type="ECO:0000256" key="2">
    <source>
        <dbReference type="ARBA" id="ARBA00035112"/>
    </source>
</evidence>
<evidence type="ECO:0000313" key="5">
    <source>
        <dbReference type="EMBL" id="KAK7028988.1"/>
    </source>
</evidence>
<dbReference type="InterPro" id="IPR021765">
    <property type="entry name" value="UstYa-like"/>
</dbReference>